<keyword evidence="2" id="KW-0732">Signal</keyword>
<evidence type="ECO:0000313" key="4">
    <source>
        <dbReference type="EMBL" id="MFC3107246.1"/>
    </source>
</evidence>
<evidence type="ECO:0000259" key="3">
    <source>
        <dbReference type="Pfam" id="PF03364"/>
    </source>
</evidence>
<comment type="caution">
    <text evidence="4">The sequence shown here is derived from an EMBL/GenBank/DDBJ whole genome shotgun (WGS) entry which is preliminary data.</text>
</comment>
<comment type="similarity">
    <text evidence="1">Belongs to the ribosome association toxin RatA family.</text>
</comment>
<evidence type="ECO:0000256" key="2">
    <source>
        <dbReference type="SAM" id="SignalP"/>
    </source>
</evidence>
<feature type="domain" description="Coenzyme Q-binding protein COQ10 START" evidence="3">
    <location>
        <begin position="52"/>
        <end position="177"/>
    </location>
</feature>
<dbReference type="InterPro" id="IPR005031">
    <property type="entry name" value="COQ10_START"/>
</dbReference>
<dbReference type="EMBL" id="JBHRTP010000008">
    <property type="protein sequence ID" value="MFC3107246.1"/>
    <property type="molecule type" value="Genomic_DNA"/>
</dbReference>
<gene>
    <name evidence="4" type="ORF">ACFOFO_04570</name>
</gene>
<dbReference type="InterPro" id="IPR023393">
    <property type="entry name" value="START-like_dom_sf"/>
</dbReference>
<dbReference type="SUPFAM" id="SSF55961">
    <property type="entry name" value="Bet v1-like"/>
    <property type="match status" value="1"/>
</dbReference>
<evidence type="ECO:0000256" key="1">
    <source>
        <dbReference type="ARBA" id="ARBA00008918"/>
    </source>
</evidence>
<dbReference type="Pfam" id="PF03364">
    <property type="entry name" value="Polyketide_cyc"/>
    <property type="match status" value="1"/>
</dbReference>
<name>A0ABV7EZ59_9BURK</name>
<proteinExistence type="inferred from homology"/>
<accession>A0ABV7EZ59</accession>
<organism evidence="4 5">
    <name type="scientific">Undibacterium arcticum</name>
    <dbReference type="NCBI Taxonomy" id="1762892"/>
    <lineage>
        <taxon>Bacteria</taxon>
        <taxon>Pseudomonadati</taxon>
        <taxon>Pseudomonadota</taxon>
        <taxon>Betaproteobacteria</taxon>
        <taxon>Burkholderiales</taxon>
        <taxon>Oxalobacteraceae</taxon>
        <taxon>Undibacterium</taxon>
    </lineage>
</organism>
<feature type="chain" id="PRO_5045455532" evidence="2">
    <location>
        <begin position="27"/>
        <end position="190"/>
    </location>
</feature>
<dbReference type="RefSeq" id="WP_390326703.1">
    <property type="nucleotide sequence ID" value="NZ_JBHRTP010000008.1"/>
</dbReference>
<keyword evidence="5" id="KW-1185">Reference proteome</keyword>
<sequence>MAKFWVKIILAVAIFSIAPLVGLANAADDQGIDVFVKKVGELVIVDAAFNVPTTQRQAWNVLVDYEHMTRFVPNLRTSIVVERGDSRLRVSQTSTVPFGFLSMSVDTVRDVDLKPYSQIRSHVISGTLKKGDATTRLIDQGSSTHIVYHSETISGTWIPPGVGLRFIRTNIRDQMNALRSEMIRRQSSGS</sequence>
<dbReference type="Gene3D" id="3.30.530.20">
    <property type="match status" value="1"/>
</dbReference>
<evidence type="ECO:0000313" key="5">
    <source>
        <dbReference type="Proteomes" id="UP001595530"/>
    </source>
</evidence>
<feature type="signal peptide" evidence="2">
    <location>
        <begin position="1"/>
        <end position="26"/>
    </location>
</feature>
<dbReference type="Proteomes" id="UP001595530">
    <property type="component" value="Unassembled WGS sequence"/>
</dbReference>
<protein>
    <submittedName>
        <fullName evidence="4">SRPBCC family protein</fullName>
    </submittedName>
</protein>
<reference evidence="5" key="1">
    <citation type="journal article" date="2019" name="Int. J. Syst. Evol. Microbiol.">
        <title>The Global Catalogue of Microorganisms (GCM) 10K type strain sequencing project: providing services to taxonomists for standard genome sequencing and annotation.</title>
        <authorList>
            <consortium name="The Broad Institute Genomics Platform"/>
            <consortium name="The Broad Institute Genome Sequencing Center for Infectious Disease"/>
            <person name="Wu L."/>
            <person name="Ma J."/>
        </authorList>
    </citation>
    <scope>NUCLEOTIDE SEQUENCE [LARGE SCALE GENOMIC DNA]</scope>
    <source>
        <strain evidence="5">KCTC 42986</strain>
    </source>
</reference>